<dbReference type="Proteomes" id="UP000438429">
    <property type="component" value="Unassembled WGS sequence"/>
</dbReference>
<accession>A0A6A4SB61</accession>
<dbReference type="AlphaFoldDB" id="A0A6A4SB61"/>
<evidence type="ECO:0000313" key="2">
    <source>
        <dbReference type="Proteomes" id="UP000438429"/>
    </source>
</evidence>
<reference evidence="1 2" key="1">
    <citation type="submission" date="2019-06" db="EMBL/GenBank/DDBJ databases">
        <title>Draft genomes of female and male turbot (Scophthalmus maximus).</title>
        <authorList>
            <person name="Xu H."/>
            <person name="Xu X.-W."/>
            <person name="Shao C."/>
            <person name="Chen S."/>
        </authorList>
    </citation>
    <scope>NUCLEOTIDE SEQUENCE [LARGE SCALE GENOMIC DNA]</scope>
    <source>
        <strain evidence="1">Ysfricsl-2016a</strain>
        <tissue evidence="1">Blood</tissue>
    </source>
</reference>
<comment type="caution">
    <text evidence="1">The sequence shown here is derived from an EMBL/GenBank/DDBJ whole genome shotgun (WGS) entry which is preliminary data.</text>
</comment>
<evidence type="ECO:0000313" key="1">
    <source>
        <dbReference type="EMBL" id="KAF0028930.1"/>
    </source>
</evidence>
<proteinExistence type="predicted"/>
<dbReference type="EMBL" id="VEVO01000016">
    <property type="protein sequence ID" value="KAF0028930.1"/>
    <property type="molecule type" value="Genomic_DNA"/>
</dbReference>
<protein>
    <submittedName>
        <fullName evidence="1">Uncharacterized protein</fullName>
    </submittedName>
</protein>
<sequence length="309" mass="35134">MTSVTLTVRVAFLPRPKRPPYHVRLLFSDVIHGHLKGEGPSLRTEEEVDQLLFIRPSTYTMKTYWPPPLAALAEPRRRVEEDEDGGRRSTSSFPLVSIDTQAVRFLHAADVCVCVCLLQSAWDDDVFDVQVCCPDSMFHDRFEPFTDIGPSSLFPPTIHRVTRSVCFHSREKILRRVCVCVSLPMRRPRCLVSLAFPKRPVTILNDSRCECDDCYAGGVVVLHGGDKREGRPANNVSLDEGKLASGLIEEFQNMNLSVSNCDAKYADVKIRQPKEENDRNGKYHVNFKRRIENNPFIIDKGFIHFDIMG</sequence>
<gene>
    <name evidence="1" type="ORF">F2P81_018035</name>
</gene>
<name>A0A6A4SB61_SCOMX</name>
<organism evidence="1 2">
    <name type="scientific">Scophthalmus maximus</name>
    <name type="common">Turbot</name>
    <name type="synonym">Psetta maxima</name>
    <dbReference type="NCBI Taxonomy" id="52904"/>
    <lineage>
        <taxon>Eukaryota</taxon>
        <taxon>Metazoa</taxon>
        <taxon>Chordata</taxon>
        <taxon>Craniata</taxon>
        <taxon>Vertebrata</taxon>
        <taxon>Euteleostomi</taxon>
        <taxon>Actinopterygii</taxon>
        <taxon>Neopterygii</taxon>
        <taxon>Teleostei</taxon>
        <taxon>Neoteleostei</taxon>
        <taxon>Acanthomorphata</taxon>
        <taxon>Carangaria</taxon>
        <taxon>Pleuronectiformes</taxon>
        <taxon>Pleuronectoidei</taxon>
        <taxon>Scophthalmidae</taxon>
        <taxon>Scophthalmus</taxon>
    </lineage>
</organism>